<evidence type="ECO:0000256" key="7">
    <source>
        <dbReference type="RuleBase" id="RU003345"/>
    </source>
</evidence>
<evidence type="ECO:0000256" key="5">
    <source>
        <dbReference type="ARBA" id="ARBA00024226"/>
    </source>
</evidence>
<dbReference type="InterPro" id="IPR016161">
    <property type="entry name" value="Ald_DH/histidinol_DH"/>
</dbReference>
<dbReference type="Pfam" id="PF00171">
    <property type="entry name" value="Aldedh"/>
    <property type="match status" value="1"/>
</dbReference>
<dbReference type="Gene3D" id="3.40.605.10">
    <property type="entry name" value="Aldehyde Dehydrogenase, Chain A, domain 1"/>
    <property type="match status" value="1"/>
</dbReference>
<dbReference type="PROSITE" id="PS00687">
    <property type="entry name" value="ALDEHYDE_DEHYDR_GLU"/>
    <property type="match status" value="1"/>
</dbReference>
<dbReference type="PANTHER" id="PTHR43521:SF1">
    <property type="entry name" value="ALPHA-AMINOADIPIC SEMIALDEHYDE DEHYDROGENASE"/>
    <property type="match status" value="1"/>
</dbReference>
<dbReference type="SUPFAM" id="SSF53720">
    <property type="entry name" value="ALDH-like"/>
    <property type="match status" value="1"/>
</dbReference>
<evidence type="ECO:0000256" key="4">
    <source>
        <dbReference type="ARBA" id="ARBA00023027"/>
    </source>
</evidence>
<comment type="subunit">
    <text evidence="2">Homotetramer.</text>
</comment>
<feature type="domain" description="Aldehyde dehydrogenase" evidence="8">
    <location>
        <begin position="26"/>
        <end position="486"/>
    </location>
</feature>
<keyword evidence="4" id="KW-0520">NAD</keyword>
<comment type="similarity">
    <text evidence="1 7">Belongs to the aldehyde dehydrogenase family.</text>
</comment>
<keyword evidence="10" id="KW-1185">Reference proteome</keyword>
<accession>A0A0W0ZE06</accession>
<evidence type="ECO:0000256" key="6">
    <source>
        <dbReference type="PROSITE-ProRule" id="PRU10007"/>
    </source>
</evidence>
<evidence type="ECO:0000259" key="8">
    <source>
        <dbReference type="Pfam" id="PF00171"/>
    </source>
</evidence>
<dbReference type="GO" id="GO:0004029">
    <property type="term" value="F:aldehyde dehydrogenase (NAD+) activity"/>
    <property type="evidence" value="ECO:0007669"/>
    <property type="project" value="UniProtKB-EC"/>
</dbReference>
<dbReference type="InterPro" id="IPR016162">
    <property type="entry name" value="Ald_DH_N"/>
</dbReference>
<dbReference type="PATRIC" id="fig|947033.5.peg.3860"/>
<evidence type="ECO:0000313" key="10">
    <source>
        <dbReference type="Proteomes" id="UP000054926"/>
    </source>
</evidence>
<dbReference type="OrthoDB" id="9812625at2"/>
<dbReference type="STRING" id="947033.Lste_3631"/>
<dbReference type="EC" id="1.2.1.3" evidence="5"/>
<organism evidence="9 10">
    <name type="scientific">Legionella steelei</name>
    <dbReference type="NCBI Taxonomy" id="947033"/>
    <lineage>
        <taxon>Bacteria</taxon>
        <taxon>Pseudomonadati</taxon>
        <taxon>Pseudomonadota</taxon>
        <taxon>Gammaproteobacteria</taxon>
        <taxon>Legionellales</taxon>
        <taxon>Legionellaceae</taxon>
        <taxon>Legionella</taxon>
    </lineage>
</organism>
<sequence>MDILKRLKIHAVNPGAYSGQGWQSGVHEHKLISCNPANGEKLAEIATCTMKDYEEVMTRAQHAAHEWRKVPAPKRGEIIRQIGQALREHKDALGSLVSLEMGKSKQEGDGEVQEMIDIADFAVGQSRMLYGNTMHSERPQHRMYEQWHPYGIVGVISAFNFPVAVWSWNAFLAAICGNVTVWKPSAKTPLCAVAVQHICNDVLRANDCPEIFSLVIPSDHDVVEALVNDQRIPLISFTGSTAVGKQVAAKVASRLGKTILELGGNNAIILDESADFHLAIPGIVFGAVGTAGQRCTSTRRLFVHHAKYDYVVERLCFAYEQITIGDPLDKVNLMGPLIDKQAVDQFNRAIVRIKEAGGRIVFGGETVPQPGFFVQPTLVCDVKNHWDIVQEETFAPILYVMPFQTIDEAIALQNHVPQGLSSAMFTQNLKNAEHFLSAWGSDCGIANINIGTSGAEIGGAFGGEKETGGGRESGSDSWKAYMRRQTNTINWGNELPLAQGIRFDLV</sequence>
<dbReference type="InterPro" id="IPR015590">
    <property type="entry name" value="Aldehyde_DH_dom"/>
</dbReference>
<dbReference type="EMBL" id="LNYY01000021">
    <property type="protein sequence ID" value="KTD67425.1"/>
    <property type="molecule type" value="Genomic_DNA"/>
</dbReference>
<dbReference type="AlphaFoldDB" id="A0A0W0ZE06"/>
<evidence type="ECO:0000256" key="2">
    <source>
        <dbReference type="ARBA" id="ARBA00011881"/>
    </source>
</evidence>
<feature type="active site" evidence="6">
    <location>
        <position position="261"/>
    </location>
</feature>
<name>A0A0W0ZE06_9GAMM</name>
<protein>
    <recommendedName>
        <fullName evidence="5">aldehyde dehydrogenase (NAD(+))</fullName>
        <ecNumber evidence="5">1.2.1.3</ecNumber>
    </recommendedName>
</protein>
<evidence type="ECO:0000256" key="3">
    <source>
        <dbReference type="ARBA" id="ARBA00023002"/>
    </source>
</evidence>
<dbReference type="InterPro" id="IPR016163">
    <property type="entry name" value="Ald_DH_C"/>
</dbReference>
<comment type="caution">
    <text evidence="9">The sequence shown here is derived from an EMBL/GenBank/DDBJ whole genome shotgun (WGS) entry which is preliminary data.</text>
</comment>
<dbReference type="RefSeq" id="WP_058512413.1">
    <property type="nucleotide sequence ID" value="NZ_LNYY01000021.1"/>
</dbReference>
<evidence type="ECO:0000313" key="9">
    <source>
        <dbReference type="EMBL" id="KTD67425.1"/>
    </source>
</evidence>
<gene>
    <name evidence="9" type="ORF">Lste_3631</name>
</gene>
<keyword evidence="3 7" id="KW-0560">Oxidoreductase</keyword>
<dbReference type="InterPro" id="IPR044638">
    <property type="entry name" value="ALDH7A1-like"/>
</dbReference>
<dbReference type="Proteomes" id="UP000054926">
    <property type="component" value="Unassembled WGS sequence"/>
</dbReference>
<dbReference type="Gene3D" id="3.40.309.10">
    <property type="entry name" value="Aldehyde Dehydrogenase, Chain A, domain 2"/>
    <property type="match status" value="1"/>
</dbReference>
<dbReference type="PANTHER" id="PTHR43521">
    <property type="entry name" value="ALPHA-AMINOADIPIC SEMIALDEHYDE DEHYDROGENASE"/>
    <property type="match status" value="1"/>
</dbReference>
<proteinExistence type="inferred from homology"/>
<dbReference type="CDD" id="cd07130">
    <property type="entry name" value="ALDH_F7_AASADH"/>
    <property type="match status" value="1"/>
</dbReference>
<dbReference type="FunFam" id="3.40.309.10:FF:000018">
    <property type="entry name" value="Alpha-aminoadipic semialdehyde dehydrogenase"/>
    <property type="match status" value="1"/>
</dbReference>
<dbReference type="InterPro" id="IPR029510">
    <property type="entry name" value="Ald_DH_CS_GLU"/>
</dbReference>
<evidence type="ECO:0000256" key="1">
    <source>
        <dbReference type="ARBA" id="ARBA00009986"/>
    </source>
</evidence>
<reference evidence="9 10" key="1">
    <citation type="submission" date="2015-11" db="EMBL/GenBank/DDBJ databases">
        <title>Genomic analysis of 38 Legionella species identifies large and diverse effector repertoires.</title>
        <authorList>
            <person name="Burstein D."/>
            <person name="Amaro F."/>
            <person name="Zusman T."/>
            <person name="Lifshitz Z."/>
            <person name="Cohen O."/>
            <person name="Gilbert J.A."/>
            <person name="Pupko T."/>
            <person name="Shuman H.A."/>
            <person name="Segal G."/>
        </authorList>
    </citation>
    <scope>NUCLEOTIDE SEQUENCE [LARGE SCALE GENOMIC DNA]</scope>
    <source>
        <strain evidence="9 10">IMVS3376</strain>
    </source>
</reference>